<dbReference type="Proteomes" id="UP000054498">
    <property type="component" value="Unassembled WGS sequence"/>
</dbReference>
<evidence type="ECO:0000313" key="3">
    <source>
        <dbReference type="Proteomes" id="UP000054498"/>
    </source>
</evidence>
<protein>
    <submittedName>
        <fullName evidence="2">Uncharacterized protein</fullName>
    </submittedName>
</protein>
<dbReference type="GeneID" id="25736026"/>
<dbReference type="EMBL" id="KK100603">
    <property type="protein sequence ID" value="KIZ04811.1"/>
    <property type="molecule type" value="Genomic_DNA"/>
</dbReference>
<evidence type="ECO:0000313" key="2">
    <source>
        <dbReference type="EMBL" id="KIZ04811.1"/>
    </source>
</evidence>
<evidence type="ECO:0000256" key="1">
    <source>
        <dbReference type="SAM" id="MobiDB-lite"/>
    </source>
</evidence>
<sequence>MEAALRQLLSCIDSGRRDAASAALERLQHACRAAASTAAVEVPGERSLDRLLRHLCQAGGSALATKADFITCKSSNWALLALLTVPAVADAFLTEGRVTALIDALEALGGCEEGGAAGRGGVLEMRLWLLSDSLGSVATALTEQRSGPVGGAPLITPAQLALAGVIARPAVVRALLRAALTQQSTELSAGDPLSAVEAALLVADHVQRCATPASHAAPSEPPSSAADPHAAARATWQGADADWLCEALPPLLALRLGEARSRPGTVLGEAELREHAALFVA</sequence>
<keyword evidence="3" id="KW-1185">Reference proteome</keyword>
<dbReference type="RefSeq" id="XP_013903830.1">
    <property type="nucleotide sequence ID" value="XM_014048376.1"/>
</dbReference>
<gene>
    <name evidence="2" type="ORF">MNEG_3148</name>
</gene>
<dbReference type="KEGG" id="mng:MNEG_3148"/>
<feature type="region of interest" description="Disordered" evidence="1">
    <location>
        <begin position="211"/>
        <end position="230"/>
    </location>
</feature>
<dbReference type="AlphaFoldDB" id="A0A0D2NIR3"/>
<proteinExistence type="predicted"/>
<reference evidence="2 3" key="1">
    <citation type="journal article" date="2013" name="BMC Genomics">
        <title>Reconstruction of the lipid metabolism for the microalga Monoraphidium neglectum from its genome sequence reveals characteristics suitable for biofuel production.</title>
        <authorList>
            <person name="Bogen C."/>
            <person name="Al-Dilaimi A."/>
            <person name="Albersmeier A."/>
            <person name="Wichmann J."/>
            <person name="Grundmann M."/>
            <person name="Rupp O."/>
            <person name="Lauersen K.J."/>
            <person name="Blifernez-Klassen O."/>
            <person name="Kalinowski J."/>
            <person name="Goesmann A."/>
            <person name="Mussgnug J.H."/>
            <person name="Kruse O."/>
        </authorList>
    </citation>
    <scope>NUCLEOTIDE SEQUENCE [LARGE SCALE GENOMIC DNA]</scope>
    <source>
        <strain evidence="2 3">SAG 48.87</strain>
    </source>
</reference>
<organism evidence="2 3">
    <name type="scientific">Monoraphidium neglectum</name>
    <dbReference type="NCBI Taxonomy" id="145388"/>
    <lineage>
        <taxon>Eukaryota</taxon>
        <taxon>Viridiplantae</taxon>
        <taxon>Chlorophyta</taxon>
        <taxon>core chlorophytes</taxon>
        <taxon>Chlorophyceae</taxon>
        <taxon>CS clade</taxon>
        <taxon>Sphaeropleales</taxon>
        <taxon>Selenastraceae</taxon>
        <taxon>Monoraphidium</taxon>
    </lineage>
</organism>
<name>A0A0D2NIR3_9CHLO</name>
<accession>A0A0D2NIR3</accession>